<reference evidence="3 4" key="1">
    <citation type="submission" date="2017-10" db="EMBL/GenBank/DDBJ databases">
        <title>The draft genome sequence of Lewinella nigricans NBRC 102662.</title>
        <authorList>
            <person name="Wang K."/>
        </authorList>
    </citation>
    <scope>NUCLEOTIDE SEQUENCE [LARGE SCALE GENOMIC DNA]</scope>
    <source>
        <strain evidence="3 4">NBRC 102662</strain>
    </source>
</reference>
<dbReference type="Proteomes" id="UP000223913">
    <property type="component" value="Unassembled WGS sequence"/>
</dbReference>
<evidence type="ECO:0000259" key="2">
    <source>
        <dbReference type="PROSITE" id="PS51658"/>
    </source>
</evidence>
<evidence type="ECO:0008006" key="5">
    <source>
        <dbReference type="Google" id="ProtNLM"/>
    </source>
</evidence>
<accession>A0A2D0N2P7</accession>
<dbReference type="InterPro" id="IPR003729">
    <property type="entry name" value="Bi_nuclease_dom"/>
</dbReference>
<dbReference type="Gene3D" id="3.10.690.10">
    <property type="entry name" value="Bifunctional nuclease domain"/>
    <property type="match status" value="1"/>
</dbReference>
<dbReference type="PROSITE" id="PS51658">
    <property type="entry name" value="BFN"/>
    <property type="match status" value="1"/>
</dbReference>
<dbReference type="Pfam" id="PF02151">
    <property type="entry name" value="UVR"/>
    <property type="match status" value="1"/>
</dbReference>
<dbReference type="EMBL" id="PDUD01000038">
    <property type="protein sequence ID" value="PHN02668.1"/>
    <property type="molecule type" value="Genomic_DNA"/>
</dbReference>
<dbReference type="PANTHER" id="PTHR15160">
    <property type="entry name" value="VON HIPPEL-LINDAU PROTEIN"/>
    <property type="match status" value="1"/>
</dbReference>
<name>A0A2D0N2P7_FLAN2</name>
<feature type="domain" description="UVR" evidence="1">
    <location>
        <begin position="156"/>
        <end position="190"/>
    </location>
</feature>
<dbReference type="OrthoDB" id="9788698at2"/>
<organism evidence="3 4">
    <name type="scientific">Flavilitoribacter nigricans (strain ATCC 23147 / DSM 23189 / NBRC 102662 / NCIMB 1420 / SS-2)</name>
    <name type="common">Lewinella nigricans</name>
    <dbReference type="NCBI Taxonomy" id="1122177"/>
    <lineage>
        <taxon>Bacteria</taxon>
        <taxon>Pseudomonadati</taxon>
        <taxon>Bacteroidota</taxon>
        <taxon>Saprospiria</taxon>
        <taxon>Saprospirales</taxon>
        <taxon>Lewinellaceae</taxon>
        <taxon>Flavilitoribacter</taxon>
    </lineage>
</organism>
<proteinExistence type="predicted"/>
<evidence type="ECO:0000313" key="3">
    <source>
        <dbReference type="EMBL" id="PHN02668.1"/>
    </source>
</evidence>
<keyword evidence="4" id="KW-1185">Reference proteome</keyword>
<comment type="caution">
    <text evidence="3">The sequence shown here is derived from an EMBL/GenBank/DDBJ whole genome shotgun (WGS) entry which is preliminary data.</text>
</comment>
<dbReference type="InterPro" id="IPR036104">
    <property type="entry name" value="BFN_sf"/>
</dbReference>
<gene>
    <name evidence="3" type="ORF">CRP01_31230</name>
</gene>
<protein>
    <recommendedName>
        <fullName evidence="5">BFN domain-containing protein</fullName>
    </recommendedName>
</protein>
<dbReference type="SUPFAM" id="SSF103256">
    <property type="entry name" value="Hypothetical protein TM0160"/>
    <property type="match status" value="1"/>
</dbReference>
<dbReference type="InterPro" id="IPR001943">
    <property type="entry name" value="UVR_dom"/>
</dbReference>
<dbReference type="AlphaFoldDB" id="A0A2D0N2P7"/>
<dbReference type="Pfam" id="PF02577">
    <property type="entry name" value="BFN_dom"/>
    <property type="match status" value="1"/>
</dbReference>
<feature type="domain" description="BFN" evidence="2">
    <location>
        <begin position="3"/>
        <end position="136"/>
    </location>
</feature>
<dbReference type="PANTHER" id="PTHR15160:SF1">
    <property type="entry name" value="VON HIPPEL-LINDAU DISEASE TUMOR SUPPRESSOR"/>
    <property type="match status" value="1"/>
</dbReference>
<evidence type="ECO:0000259" key="1">
    <source>
        <dbReference type="PROSITE" id="PS50151"/>
    </source>
</evidence>
<sequence length="190" mass="21262">MQKIEMNIAALANSEPQSNNFIVILKENEGDRRLPVVIGGFEAQAIAIAIEKIRPSRPLSHDLFKNVLDQLGVELEEVVISDLRNNIFYATLVCRKWDGSLLNIDSRTSDAIALAVRFSCPIFAYDFILDEAGVVVENESANEGDIPRAEEGNIKGRSEEELRGMLEKALEKEDYETAAKIRDELKRLEG</sequence>
<evidence type="ECO:0000313" key="4">
    <source>
        <dbReference type="Proteomes" id="UP000223913"/>
    </source>
</evidence>
<dbReference type="RefSeq" id="WP_099153997.1">
    <property type="nucleotide sequence ID" value="NZ_PDUD01000038.1"/>
</dbReference>
<dbReference type="GO" id="GO:0004518">
    <property type="term" value="F:nuclease activity"/>
    <property type="evidence" value="ECO:0007669"/>
    <property type="project" value="InterPro"/>
</dbReference>
<dbReference type="PROSITE" id="PS50151">
    <property type="entry name" value="UVR"/>
    <property type="match status" value="1"/>
</dbReference>